<dbReference type="InterPro" id="IPR011009">
    <property type="entry name" value="Kinase-like_dom_sf"/>
</dbReference>
<dbReference type="GO" id="GO:0005524">
    <property type="term" value="F:ATP binding"/>
    <property type="evidence" value="ECO:0007669"/>
    <property type="project" value="UniProtKB-KW"/>
</dbReference>
<dbReference type="SUPFAM" id="SSF56112">
    <property type="entry name" value="Protein kinase-like (PK-like)"/>
    <property type="match status" value="1"/>
</dbReference>
<protein>
    <recommendedName>
        <fullName evidence="3">Protein kinase domain-containing protein</fullName>
    </recommendedName>
</protein>
<dbReference type="GO" id="GO:0004672">
    <property type="term" value="F:protein kinase activity"/>
    <property type="evidence" value="ECO:0007669"/>
    <property type="project" value="InterPro"/>
</dbReference>
<dbReference type="Proteomes" id="UP001187192">
    <property type="component" value="Unassembled WGS sequence"/>
</dbReference>
<dbReference type="Pfam" id="PF00069">
    <property type="entry name" value="Pkinase"/>
    <property type="match status" value="1"/>
</dbReference>
<evidence type="ECO:0000259" key="3">
    <source>
        <dbReference type="PROSITE" id="PS50011"/>
    </source>
</evidence>
<dbReference type="EMBL" id="BTGU01000119">
    <property type="protein sequence ID" value="GMN61890.1"/>
    <property type="molecule type" value="Genomic_DNA"/>
</dbReference>
<dbReference type="Gene3D" id="1.10.510.10">
    <property type="entry name" value="Transferase(Phosphotransferase) domain 1"/>
    <property type="match status" value="1"/>
</dbReference>
<keyword evidence="5" id="KW-1185">Reference proteome</keyword>
<reference evidence="4" key="1">
    <citation type="submission" date="2023-07" db="EMBL/GenBank/DDBJ databases">
        <title>draft genome sequence of fig (Ficus carica).</title>
        <authorList>
            <person name="Takahashi T."/>
            <person name="Nishimura K."/>
        </authorList>
    </citation>
    <scope>NUCLEOTIDE SEQUENCE</scope>
</reference>
<dbReference type="PANTHER" id="PTHR24055">
    <property type="entry name" value="MITOGEN-ACTIVATED PROTEIN KINASE"/>
    <property type="match status" value="1"/>
</dbReference>
<keyword evidence="2" id="KW-0067">ATP-binding</keyword>
<dbReference type="InterPro" id="IPR000719">
    <property type="entry name" value="Prot_kinase_dom"/>
</dbReference>
<keyword evidence="1" id="KW-0547">Nucleotide-binding</keyword>
<feature type="domain" description="Protein kinase" evidence="3">
    <location>
        <begin position="1"/>
        <end position="181"/>
    </location>
</feature>
<organism evidence="4 5">
    <name type="scientific">Ficus carica</name>
    <name type="common">Common fig</name>
    <dbReference type="NCBI Taxonomy" id="3494"/>
    <lineage>
        <taxon>Eukaryota</taxon>
        <taxon>Viridiplantae</taxon>
        <taxon>Streptophyta</taxon>
        <taxon>Embryophyta</taxon>
        <taxon>Tracheophyta</taxon>
        <taxon>Spermatophyta</taxon>
        <taxon>Magnoliopsida</taxon>
        <taxon>eudicotyledons</taxon>
        <taxon>Gunneridae</taxon>
        <taxon>Pentapetalae</taxon>
        <taxon>rosids</taxon>
        <taxon>fabids</taxon>
        <taxon>Rosales</taxon>
        <taxon>Moraceae</taxon>
        <taxon>Ficeae</taxon>
        <taxon>Ficus</taxon>
    </lineage>
</organism>
<evidence type="ECO:0000256" key="1">
    <source>
        <dbReference type="ARBA" id="ARBA00022741"/>
    </source>
</evidence>
<proteinExistence type="predicted"/>
<evidence type="ECO:0000313" key="5">
    <source>
        <dbReference type="Proteomes" id="UP001187192"/>
    </source>
</evidence>
<evidence type="ECO:0000313" key="4">
    <source>
        <dbReference type="EMBL" id="GMN61890.1"/>
    </source>
</evidence>
<comment type="caution">
    <text evidence="4">The sequence shown here is derived from an EMBL/GenBank/DDBJ whole genome shotgun (WGS) entry which is preliminary data.</text>
</comment>
<accession>A0AA88DU91</accession>
<sequence length="192" mass="21628">MDKYERIEEEIKGGTEDEKRAPIKYREMESGKIVAVTTPSYMAPELLYDSSVAITPASDMFSVGCIFAEMLTRKPLFEAPTKYHEIISISRLMGNFDCYTTTAEPHGNNRRAASEDLGAKMLNLSSPSSFTERDFSERLTRNLEKFIPDLRPSGIDLLSRMLNPNPSKRITVEQALKHPYIKSGIRTNLGSV</sequence>
<name>A0AA88DU91_FICCA</name>
<evidence type="ECO:0000256" key="2">
    <source>
        <dbReference type="ARBA" id="ARBA00022840"/>
    </source>
</evidence>
<dbReference type="SMART" id="SM00220">
    <property type="entry name" value="S_TKc"/>
    <property type="match status" value="1"/>
</dbReference>
<dbReference type="PROSITE" id="PS50011">
    <property type="entry name" value="PROTEIN_KINASE_DOM"/>
    <property type="match status" value="1"/>
</dbReference>
<gene>
    <name evidence="4" type="ORF">TIFTF001_030979</name>
</gene>
<dbReference type="InterPro" id="IPR050117">
    <property type="entry name" value="MAPK"/>
</dbReference>
<dbReference type="AlphaFoldDB" id="A0AA88DU91"/>